<dbReference type="PANTHER" id="PTHR24413">
    <property type="entry name" value="SPECKLE-TYPE POZ PROTEIN"/>
    <property type="match status" value="1"/>
</dbReference>
<keyword evidence="2" id="KW-1185">Reference proteome</keyword>
<dbReference type="SUPFAM" id="SSF54695">
    <property type="entry name" value="POZ domain"/>
    <property type="match status" value="1"/>
</dbReference>
<dbReference type="PROSITE" id="PS50097">
    <property type="entry name" value="BTB"/>
    <property type="match status" value="1"/>
</dbReference>
<dbReference type="CDD" id="cd18186">
    <property type="entry name" value="BTB_POZ_ZBTB_KLHL-like"/>
    <property type="match status" value="1"/>
</dbReference>
<evidence type="ECO:0000313" key="2">
    <source>
        <dbReference type="Proteomes" id="UP000887561"/>
    </source>
</evidence>
<sequence>MSTTVRVSFWWEFKNMFKILGAVGLGEELLLTSEQFASPELPGLGREIVLKVCSAVVYVYLRQIGKQNFNGLVTTKYKLFVVKFGSEILLTRSTKLFEDQTKLGFKAINVHQLMEFDVLRMQCKLEVDPPYDRNEIFKTSCRQLLESQKFTDCVILVQGDTIRAHRCILAKSVVLQNLLEHSADSMDMIQKISIPNAKPEPFRGMLEFLYSGEINKGILENHVEEIFVLAHNYKVESLKPECEMFMSSVINNNNILNYCRLIDLFGAPILEKAIVIHIRGHDEFLHSEGWQLAKTAYPQLVNRMLEAVILDK</sequence>
<dbReference type="WBParaSite" id="scaffold1782_cov186.g3625">
    <property type="protein sequence ID" value="scaffold1782_cov186.g3625"/>
    <property type="gene ID" value="scaffold1782_cov186.g3625"/>
</dbReference>
<evidence type="ECO:0000313" key="3">
    <source>
        <dbReference type="WBParaSite" id="scaffold1782_cov186.g3625"/>
    </source>
</evidence>
<feature type="domain" description="BTB" evidence="1">
    <location>
        <begin position="151"/>
        <end position="218"/>
    </location>
</feature>
<dbReference type="Pfam" id="PF00651">
    <property type="entry name" value="BTB"/>
    <property type="match status" value="1"/>
</dbReference>
<accession>A0A915LTC4</accession>
<dbReference type="Proteomes" id="UP000887561">
    <property type="component" value="Unplaced"/>
</dbReference>
<proteinExistence type="predicted"/>
<evidence type="ECO:0000259" key="1">
    <source>
        <dbReference type="PROSITE" id="PS50097"/>
    </source>
</evidence>
<dbReference type="AlphaFoldDB" id="A0A915LTC4"/>
<dbReference type="InterPro" id="IPR011333">
    <property type="entry name" value="SKP1/BTB/POZ_sf"/>
</dbReference>
<organism evidence="2 3">
    <name type="scientific">Meloidogyne javanica</name>
    <name type="common">Root-knot nematode worm</name>
    <dbReference type="NCBI Taxonomy" id="6303"/>
    <lineage>
        <taxon>Eukaryota</taxon>
        <taxon>Metazoa</taxon>
        <taxon>Ecdysozoa</taxon>
        <taxon>Nematoda</taxon>
        <taxon>Chromadorea</taxon>
        <taxon>Rhabditida</taxon>
        <taxon>Tylenchina</taxon>
        <taxon>Tylenchomorpha</taxon>
        <taxon>Tylenchoidea</taxon>
        <taxon>Meloidogynidae</taxon>
        <taxon>Meloidogyninae</taxon>
        <taxon>Meloidogyne</taxon>
        <taxon>Meloidogyne incognita group</taxon>
    </lineage>
</organism>
<reference evidence="3" key="1">
    <citation type="submission" date="2022-11" db="UniProtKB">
        <authorList>
            <consortium name="WormBaseParasite"/>
        </authorList>
    </citation>
    <scope>IDENTIFICATION</scope>
</reference>
<dbReference type="InterPro" id="IPR000210">
    <property type="entry name" value="BTB/POZ_dom"/>
</dbReference>
<dbReference type="SMART" id="SM00225">
    <property type="entry name" value="BTB"/>
    <property type="match status" value="1"/>
</dbReference>
<dbReference type="Gene3D" id="3.30.710.10">
    <property type="entry name" value="Potassium Channel Kv1.1, Chain A"/>
    <property type="match status" value="1"/>
</dbReference>
<protein>
    <submittedName>
        <fullName evidence="3">BTB domain-containing protein</fullName>
    </submittedName>
</protein>
<name>A0A915LTC4_MELJA</name>